<dbReference type="EMBL" id="BGPR01001216">
    <property type="protein sequence ID" value="GBM48470.1"/>
    <property type="molecule type" value="Genomic_DNA"/>
</dbReference>
<protein>
    <submittedName>
        <fullName evidence="2">Uncharacterized protein</fullName>
    </submittedName>
</protein>
<reference evidence="2 3" key="1">
    <citation type="journal article" date="2019" name="Sci. Rep.">
        <title>Orb-weaving spider Araneus ventricosus genome elucidates the spidroin gene catalogue.</title>
        <authorList>
            <person name="Kono N."/>
            <person name="Nakamura H."/>
            <person name="Ohtoshi R."/>
            <person name="Moran D.A.P."/>
            <person name="Shinohara A."/>
            <person name="Yoshida Y."/>
            <person name="Fujiwara M."/>
            <person name="Mori M."/>
            <person name="Tomita M."/>
            <person name="Arakawa K."/>
        </authorList>
    </citation>
    <scope>NUCLEOTIDE SEQUENCE [LARGE SCALE GENOMIC DNA]</scope>
</reference>
<comment type="caution">
    <text evidence="2">The sequence shown here is derived from an EMBL/GenBank/DDBJ whole genome shotgun (WGS) entry which is preliminary data.</text>
</comment>
<proteinExistence type="predicted"/>
<name>A0A4Y2G443_ARAVE</name>
<evidence type="ECO:0000256" key="1">
    <source>
        <dbReference type="SAM" id="MobiDB-lite"/>
    </source>
</evidence>
<dbReference type="Proteomes" id="UP000499080">
    <property type="component" value="Unassembled WGS sequence"/>
</dbReference>
<feature type="region of interest" description="Disordered" evidence="1">
    <location>
        <begin position="351"/>
        <end position="380"/>
    </location>
</feature>
<sequence>MNFEGRWPFKSNGVSWGAVHNLSKAKGKFLNVGDHYLKTLKKKNKNFDAEVAPVDSRYDYMLSLISLASGLSKDDLSEENAQQKKVDLANGFFTDTKLRRLLFLSADSITGASSRSNPNAVVLHVEELFELRGLCSLFVKEISNEPLPQNVINMNVFFYLLNASPNFVFGTLYQTLKFAFLPRLRKVWCDTTDFSYVLPTAYENLLYTLDATADAFKVSHLGITRGLTLRQSSVALAEATAAADEMPSQETTKEAENLINIWKDQIEQVRCRFNNVFSHFKVGLRVERRHHLKSVCLQDVVLVDQTDENRLELSLVAAHRKLLPAQGVGATWAEDRAGVLEMPQGFFRLSGLPVQPGTKQTDSAETPGVKSRTPNTKVSTQQGIQYPNIPSAVRPVRHNESFPIPLAPKTYILQPETDFENFEPQPGPSTSTDDDEEYPADLVHRQLQLVTELQLNDLVRDLELPKSKSQLLGSRLQQWNLLEKGVKNLFL</sequence>
<dbReference type="AlphaFoldDB" id="A0A4Y2G443"/>
<evidence type="ECO:0000313" key="3">
    <source>
        <dbReference type="Proteomes" id="UP000499080"/>
    </source>
</evidence>
<accession>A0A4Y2G443</accession>
<organism evidence="2 3">
    <name type="scientific">Araneus ventricosus</name>
    <name type="common">Orbweaver spider</name>
    <name type="synonym">Epeira ventricosa</name>
    <dbReference type="NCBI Taxonomy" id="182803"/>
    <lineage>
        <taxon>Eukaryota</taxon>
        <taxon>Metazoa</taxon>
        <taxon>Ecdysozoa</taxon>
        <taxon>Arthropoda</taxon>
        <taxon>Chelicerata</taxon>
        <taxon>Arachnida</taxon>
        <taxon>Araneae</taxon>
        <taxon>Araneomorphae</taxon>
        <taxon>Entelegynae</taxon>
        <taxon>Araneoidea</taxon>
        <taxon>Araneidae</taxon>
        <taxon>Araneus</taxon>
    </lineage>
</organism>
<keyword evidence="3" id="KW-1185">Reference proteome</keyword>
<gene>
    <name evidence="2" type="ORF">AVEN_98999_1</name>
</gene>
<evidence type="ECO:0000313" key="2">
    <source>
        <dbReference type="EMBL" id="GBM48470.1"/>
    </source>
</evidence>